<comment type="caution">
    <text evidence="2">The sequence shown here is derived from an EMBL/GenBank/DDBJ whole genome shotgun (WGS) entry which is preliminary data.</text>
</comment>
<evidence type="ECO:0000313" key="3">
    <source>
        <dbReference type="Proteomes" id="UP000277007"/>
    </source>
</evidence>
<dbReference type="SUPFAM" id="SSF53756">
    <property type="entry name" value="UDP-Glycosyltransferase/glycogen phosphorylase"/>
    <property type="match status" value="1"/>
</dbReference>
<sequence length="698" mass="77121">MLNPDSADHADASKGNVTLIPLNGKEAKKQFDTAWTYEIVAWLKKNSDSAAVSWWVGHDVTSGAAALAGPDAGGGRAALIHHMSYLAYQGAKHDDGAEAVAKDAEQKTLFRSPGAALFAVGPLLRDSCRRLAGDDREPVMLIPGFPDLPTLRPETDRLVAISFGRMEAASDRIKQGQLSVAAFGAAVKEAMGTSLCPPSMRDPRLYLIGLPEDNTQEAQAAFQLAEKHAGRTVNLLPLPFDRDRETLLGRLAEANLAFMLSWHEGFGLTGWEAIAAEVPLILSKKSGLFQLLQETLKGTEDGFVSAIDVEGRRGNRNAPNYTKADLRNVKNAILTASNNIGSFQNRAKQLKSRLQEKLVCRWDHTGRQFLEGLGIDGAPGPSSASPADNQSAAPDTEQPHSTKPNARSQTRSQSREERFAILKTAIRKALVCSSRVVDLLEGDFGSTASSSPTKPPTMSERARLLCDRLLEVHFTEAVRVLNQVRLLVDLEDPIDRTAVNAIAEVSAWLFPWLHIRDESIDCDRWEHKELGEIIALPSDIESFAEIIMAGIDIRMARFQPIRSVRDWPRSVVSLSFGTPEEAKLDEQIIGAADEDNIRKALALALNIPRNKRTGSNDIVDGSINDEIEYLFRENQRWYMICDHFKDADDQRYHMQLMDKIAKTYKGLAVINLHSGSYGQHIKFREIQKLLNLQGDQRP</sequence>
<feature type="compositionally biased region" description="Polar residues" evidence="1">
    <location>
        <begin position="382"/>
        <end position="406"/>
    </location>
</feature>
<dbReference type="Proteomes" id="UP000277007">
    <property type="component" value="Unassembled WGS sequence"/>
</dbReference>
<feature type="region of interest" description="Disordered" evidence="1">
    <location>
        <begin position="371"/>
        <end position="415"/>
    </location>
</feature>
<name>A0A431VBC4_9PROT</name>
<reference evidence="2 3" key="1">
    <citation type="submission" date="2018-12" db="EMBL/GenBank/DDBJ databases">
        <authorList>
            <person name="Yang Y."/>
        </authorList>
    </citation>
    <scope>NUCLEOTIDE SEQUENCE [LARGE SCALE GENOMIC DNA]</scope>
    <source>
        <strain evidence="2 3">L-25-5w-1</strain>
    </source>
</reference>
<dbReference type="OrthoDB" id="9771846at2"/>
<accession>A0A431VBC4</accession>
<evidence type="ECO:0000313" key="2">
    <source>
        <dbReference type="EMBL" id="RTR15684.1"/>
    </source>
</evidence>
<protein>
    <submittedName>
        <fullName evidence="2">Uncharacterized protein</fullName>
    </submittedName>
</protein>
<evidence type="ECO:0000256" key="1">
    <source>
        <dbReference type="SAM" id="MobiDB-lite"/>
    </source>
</evidence>
<dbReference type="Gene3D" id="3.40.50.2000">
    <property type="entry name" value="Glycogen Phosphorylase B"/>
    <property type="match status" value="1"/>
</dbReference>
<gene>
    <name evidence="2" type="ORF">EJ903_22625</name>
</gene>
<proteinExistence type="predicted"/>
<dbReference type="Pfam" id="PF20706">
    <property type="entry name" value="GT4-conflict"/>
    <property type="match status" value="1"/>
</dbReference>
<dbReference type="AlphaFoldDB" id="A0A431VBC4"/>
<organism evidence="2 3">
    <name type="scientific">Azospirillum griseum</name>
    <dbReference type="NCBI Taxonomy" id="2496639"/>
    <lineage>
        <taxon>Bacteria</taxon>
        <taxon>Pseudomonadati</taxon>
        <taxon>Pseudomonadota</taxon>
        <taxon>Alphaproteobacteria</taxon>
        <taxon>Rhodospirillales</taxon>
        <taxon>Azospirillaceae</taxon>
        <taxon>Azospirillum</taxon>
    </lineage>
</organism>
<keyword evidence="3" id="KW-1185">Reference proteome</keyword>
<dbReference type="EMBL" id="RXMA01000032">
    <property type="protein sequence ID" value="RTR15684.1"/>
    <property type="molecule type" value="Genomic_DNA"/>
</dbReference>